<keyword evidence="4" id="KW-1134">Transmembrane beta strand</keyword>
<dbReference type="Pfam" id="PF02563">
    <property type="entry name" value="Poly_export"/>
    <property type="match status" value="1"/>
</dbReference>
<keyword evidence="13" id="KW-0998">Cell outer membrane</keyword>
<dbReference type="GO" id="GO:0015159">
    <property type="term" value="F:polysaccharide transmembrane transporter activity"/>
    <property type="evidence" value="ECO:0007669"/>
    <property type="project" value="InterPro"/>
</dbReference>
<dbReference type="Gene3D" id="3.30.1950.10">
    <property type="entry name" value="wza like domain"/>
    <property type="match status" value="1"/>
</dbReference>
<keyword evidence="7" id="KW-0732">Signal</keyword>
<keyword evidence="3" id="KW-0813">Transport</keyword>
<feature type="domain" description="Polysaccharide export protein N-terminal" evidence="16">
    <location>
        <begin position="102"/>
        <end position="187"/>
    </location>
</feature>
<evidence type="ECO:0000256" key="8">
    <source>
        <dbReference type="ARBA" id="ARBA00023047"/>
    </source>
</evidence>
<dbReference type="EMBL" id="FWFZ01000018">
    <property type="protein sequence ID" value="SLN66099.1"/>
    <property type="molecule type" value="Genomic_DNA"/>
</dbReference>
<comment type="similarity">
    <text evidence="2">Belongs to the BexD/CtrA/VexA family.</text>
</comment>
<accession>A0A1Y5TKC6</accession>
<evidence type="ECO:0000256" key="15">
    <source>
        <dbReference type="SAM" id="MobiDB-lite"/>
    </source>
</evidence>
<keyword evidence="5" id="KW-0762">Sugar transport</keyword>
<dbReference type="GO" id="GO:0009279">
    <property type="term" value="C:cell outer membrane"/>
    <property type="evidence" value="ECO:0007669"/>
    <property type="project" value="UniProtKB-SubCell"/>
</dbReference>
<proteinExistence type="inferred from homology"/>
<keyword evidence="9" id="KW-0406">Ion transport</keyword>
<name>A0A1Y5TKC6_9RHOB</name>
<evidence type="ECO:0000256" key="11">
    <source>
        <dbReference type="ARBA" id="ARBA00023136"/>
    </source>
</evidence>
<dbReference type="InterPro" id="IPR003715">
    <property type="entry name" value="Poly_export_N"/>
</dbReference>
<keyword evidence="12" id="KW-0564">Palmitate</keyword>
<evidence type="ECO:0000256" key="7">
    <source>
        <dbReference type="ARBA" id="ARBA00022729"/>
    </source>
</evidence>
<gene>
    <name evidence="18" type="ORF">ROA7023_03129</name>
</gene>
<evidence type="ECO:0000256" key="12">
    <source>
        <dbReference type="ARBA" id="ARBA00023139"/>
    </source>
</evidence>
<evidence type="ECO:0000256" key="10">
    <source>
        <dbReference type="ARBA" id="ARBA00023114"/>
    </source>
</evidence>
<dbReference type="GO" id="GO:0046930">
    <property type="term" value="C:pore complex"/>
    <property type="evidence" value="ECO:0007669"/>
    <property type="project" value="UniProtKB-KW"/>
</dbReference>
<dbReference type="GO" id="GO:0015288">
    <property type="term" value="F:porin activity"/>
    <property type="evidence" value="ECO:0007669"/>
    <property type="project" value="UniProtKB-KW"/>
</dbReference>
<sequence>MRPILGVFLALLVAGCGAVYTSPRVLESASDGARVRVVEMNAETVELANRASYTPRALPAIFDVTAGTGSGLRGAGALPEPPFTPEARPGRLALRPPPPVSPGPYQIGVGDLILLATPNSGNSVEELTGLLAAQSRRQGYTVQDDGSIAIPDVGRVMVEGLTLDEAEARLFQRLVENQIDPTFSIEIAEFNSRKVAIGGAVGNPTVVPVDLRPLTLDAAIAAAGGISATDQDFTSIRIFRDGTLYQIPLNDFYTQAGLQRLRLIDGDSVFVDTEYELDQAQAYFEQQIRLVGFRQQARANALAELQSEVALRRGELQEARQNFQTREGLGAVDRDYVYVTGEVGTQSRFTLPFEQTASLADALYGEGAGVPVRTGDVSEIYVLRGSSDPREFGAVTAWHLNASNVANLVLASRFELRPDDIVFVAEQPVTRWNRVVQQITPQLISVGVNASGI</sequence>
<evidence type="ECO:0000256" key="13">
    <source>
        <dbReference type="ARBA" id="ARBA00023237"/>
    </source>
</evidence>
<organism evidence="18 19">
    <name type="scientific">Roseisalinus antarcticus</name>
    <dbReference type="NCBI Taxonomy" id="254357"/>
    <lineage>
        <taxon>Bacteria</taxon>
        <taxon>Pseudomonadati</taxon>
        <taxon>Pseudomonadota</taxon>
        <taxon>Alphaproteobacteria</taxon>
        <taxon>Rhodobacterales</taxon>
        <taxon>Roseobacteraceae</taxon>
        <taxon>Roseisalinus</taxon>
    </lineage>
</organism>
<evidence type="ECO:0000256" key="9">
    <source>
        <dbReference type="ARBA" id="ARBA00023065"/>
    </source>
</evidence>
<evidence type="ECO:0000256" key="1">
    <source>
        <dbReference type="ARBA" id="ARBA00004571"/>
    </source>
</evidence>
<dbReference type="PROSITE" id="PS51257">
    <property type="entry name" value="PROKAR_LIPOPROTEIN"/>
    <property type="match status" value="1"/>
</dbReference>
<evidence type="ECO:0000256" key="2">
    <source>
        <dbReference type="ARBA" id="ARBA00009450"/>
    </source>
</evidence>
<dbReference type="InterPro" id="IPR049712">
    <property type="entry name" value="Poly_export"/>
</dbReference>
<dbReference type="GO" id="GO:0006811">
    <property type="term" value="P:monoatomic ion transport"/>
    <property type="evidence" value="ECO:0007669"/>
    <property type="project" value="UniProtKB-KW"/>
</dbReference>
<dbReference type="RefSeq" id="WP_085879931.1">
    <property type="nucleotide sequence ID" value="NZ_FWFZ01000018.1"/>
</dbReference>
<protein>
    <submittedName>
        <fullName evidence="18">Polysaccharide biosynthesis/export protein</fullName>
    </submittedName>
</protein>
<evidence type="ECO:0000256" key="3">
    <source>
        <dbReference type="ARBA" id="ARBA00022448"/>
    </source>
</evidence>
<evidence type="ECO:0000256" key="4">
    <source>
        <dbReference type="ARBA" id="ARBA00022452"/>
    </source>
</evidence>
<dbReference type="Proteomes" id="UP000193900">
    <property type="component" value="Unassembled WGS sequence"/>
</dbReference>
<keyword evidence="10" id="KW-0626">Porin</keyword>
<evidence type="ECO:0000313" key="19">
    <source>
        <dbReference type="Proteomes" id="UP000193900"/>
    </source>
</evidence>
<dbReference type="AlphaFoldDB" id="A0A1Y5TKC6"/>
<evidence type="ECO:0000259" key="17">
    <source>
        <dbReference type="Pfam" id="PF22461"/>
    </source>
</evidence>
<reference evidence="18 19" key="1">
    <citation type="submission" date="2017-03" db="EMBL/GenBank/DDBJ databases">
        <authorList>
            <person name="Afonso C.L."/>
            <person name="Miller P.J."/>
            <person name="Scott M.A."/>
            <person name="Spackman E."/>
            <person name="Goraichik I."/>
            <person name="Dimitrov K.M."/>
            <person name="Suarez D.L."/>
            <person name="Swayne D.E."/>
        </authorList>
    </citation>
    <scope>NUCLEOTIDE SEQUENCE [LARGE SCALE GENOMIC DNA]</scope>
    <source>
        <strain evidence="18 19">CECT 7023</strain>
    </source>
</reference>
<evidence type="ECO:0000259" key="16">
    <source>
        <dbReference type="Pfam" id="PF02563"/>
    </source>
</evidence>
<feature type="domain" description="SLBB" evidence="17">
    <location>
        <begin position="337"/>
        <end position="424"/>
    </location>
</feature>
<keyword evidence="8" id="KW-0625">Polysaccharide transport</keyword>
<feature type="region of interest" description="Disordered" evidence="15">
    <location>
        <begin position="73"/>
        <end position="92"/>
    </location>
</feature>
<dbReference type="Pfam" id="PF22461">
    <property type="entry name" value="SLBB_2"/>
    <property type="match status" value="2"/>
</dbReference>
<feature type="domain" description="SLBB" evidence="17">
    <location>
        <begin position="194"/>
        <end position="271"/>
    </location>
</feature>
<dbReference type="PANTHER" id="PTHR33619:SF3">
    <property type="entry name" value="POLYSACCHARIDE EXPORT PROTEIN GFCE-RELATED"/>
    <property type="match status" value="1"/>
</dbReference>
<evidence type="ECO:0000256" key="14">
    <source>
        <dbReference type="ARBA" id="ARBA00023288"/>
    </source>
</evidence>
<dbReference type="InterPro" id="IPR054765">
    <property type="entry name" value="SLBB_dom"/>
</dbReference>
<dbReference type="Gene3D" id="3.10.560.10">
    <property type="entry name" value="Outer membrane lipoprotein wza domain like"/>
    <property type="match status" value="2"/>
</dbReference>
<dbReference type="PANTHER" id="PTHR33619">
    <property type="entry name" value="POLYSACCHARIDE EXPORT PROTEIN GFCE-RELATED"/>
    <property type="match status" value="1"/>
</dbReference>
<dbReference type="OrthoDB" id="9808421at2"/>
<evidence type="ECO:0000313" key="18">
    <source>
        <dbReference type="EMBL" id="SLN66099.1"/>
    </source>
</evidence>
<keyword evidence="11" id="KW-0472">Membrane</keyword>
<comment type="subcellular location">
    <subcellularLocation>
        <location evidence="1">Cell outer membrane</location>
        <topology evidence="1">Multi-pass membrane protein</topology>
    </subcellularLocation>
</comment>
<evidence type="ECO:0000256" key="6">
    <source>
        <dbReference type="ARBA" id="ARBA00022692"/>
    </source>
</evidence>
<evidence type="ECO:0000256" key="5">
    <source>
        <dbReference type="ARBA" id="ARBA00022597"/>
    </source>
</evidence>
<keyword evidence="14" id="KW-0449">Lipoprotein</keyword>
<keyword evidence="19" id="KW-1185">Reference proteome</keyword>
<keyword evidence="6" id="KW-0812">Transmembrane</keyword>